<accession>A0A813DBJ5</accession>
<reference evidence="1" key="1">
    <citation type="submission" date="2021-02" db="EMBL/GenBank/DDBJ databases">
        <authorList>
            <person name="Dougan E. K."/>
            <person name="Rhodes N."/>
            <person name="Thang M."/>
            <person name="Chan C."/>
        </authorList>
    </citation>
    <scope>NUCLEOTIDE SEQUENCE</scope>
</reference>
<gene>
    <name evidence="1" type="ORF">PGLA1383_LOCUS1962</name>
</gene>
<protein>
    <submittedName>
        <fullName evidence="1">Uncharacterized protein</fullName>
    </submittedName>
</protein>
<proteinExistence type="predicted"/>
<name>A0A813DBJ5_POLGL</name>
<comment type="caution">
    <text evidence="1">The sequence shown here is derived from an EMBL/GenBank/DDBJ whole genome shotgun (WGS) entry which is preliminary data.</text>
</comment>
<dbReference type="AlphaFoldDB" id="A0A813DBJ5"/>
<keyword evidence="2" id="KW-1185">Reference proteome</keyword>
<dbReference type="EMBL" id="CAJNNV010000551">
    <property type="protein sequence ID" value="CAE8582974.1"/>
    <property type="molecule type" value="Genomic_DNA"/>
</dbReference>
<organism evidence="1 2">
    <name type="scientific">Polarella glacialis</name>
    <name type="common">Dinoflagellate</name>
    <dbReference type="NCBI Taxonomy" id="89957"/>
    <lineage>
        <taxon>Eukaryota</taxon>
        <taxon>Sar</taxon>
        <taxon>Alveolata</taxon>
        <taxon>Dinophyceae</taxon>
        <taxon>Suessiales</taxon>
        <taxon>Suessiaceae</taxon>
        <taxon>Polarella</taxon>
    </lineage>
</organism>
<evidence type="ECO:0000313" key="1">
    <source>
        <dbReference type="EMBL" id="CAE8582974.1"/>
    </source>
</evidence>
<dbReference type="Proteomes" id="UP000654075">
    <property type="component" value="Unassembled WGS sequence"/>
</dbReference>
<evidence type="ECO:0000313" key="2">
    <source>
        <dbReference type="Proteomes" id="UP000654075"/>
    </source>
</evidence>
<sequence length="143" mass="16216">MLGAMLLSRPVTSSEKQEDLLSPGFRQDFSKKMSSAKQPLRLIFMQLATSRSRKGLQLNLDWRPRGENQEADDLTNRKFEDFAEEHRVNFTWEEVGKGLIDKLLICQGEYEVELAALKSRAAAVAVEGPMSKRRNKDVKTVCG</sequence>